<dbReference type="GO" id="GO:0004596">
    <property type="term" value="F:protein-N-terminal amino-acid acetyltransferase activity"/>
    <property type="evidence" value="ECO:0007669"/>
    <property type="project" value="InterPro"/>
</dbReference>
<dbReference type="Gene3D" id="3.40.630.30">
    <property type="match status" value="1"/>
</dbReference>
<protein>
    <submittedName>
        <fullName evidence="5">Acetyltransferase (GNAT) family</fullName>
    </submittedName>
</protein>
<feature type="domain" description="N-acetyltransferase" evidence="4">
    <location>
        <begin position="29"/>
        <end position="238"/>
    </location>
</feature>
<evidence type="ECO:0000256" key="2">
    <source>
        <dbReference type="ARBA" id="ARBA00023315"/>
    </source>
</evidence>
<evidence type="ECO:0000259" key="4">
    <source>
        <dbReference type="PROSITE" id="PS51186"/>
    </source>
</evidence>
<proteinExistence type="inferred from homology"/>
<reference evidence="5" key="1">
    <citation type="journal article" date="2015" name="Genome Announc.">
        <title>Draft Genome Sequence of Anaerolineae Strain TC1, a Novel Isolate from a Methanogenic Wastewater Treatment System.</title>
        <authorList>
            <person name="Matsuura N."/>
            <person name="Tourlousse D.M."/>
            <person name="Sun L."/>
            <person name="Toyonaga M."/>
            <person name="Kuroda K."/>
            <person name="Ohashi A."/>
            <person name="Cruz R."/>
            <person name="Yamaguchi T."/>
            <person name="Sekiguchi Y."/>
        </authorList>
    </citation>
    <scope>NUCLEOTIDE SEQUENCE [LARGE SCALE GENOMIC DNA]</scope>
    <source>
        <strain evidence="5">TC1</strain>
    </source>
</reference>
<evidence type="ECO:0000256" key="3">
    <source>
        <dbReference type="ARBA" id="ARBA00024025"/>
    </source>
</evidence>
<dbReference type="OrthoDB" id="9803233at2"/>
<dbReference type="GO" id="GO:0031417">
    <property type="term" value="C:NatC complex"/>
    <property type="evidence" value="ECO:0007669"/>
    <property type="project" value="TreeGrafter"/>
</dbReference>
<dbReference type="Proteomes" id="UP000053370">
    <property type="component" value="Unassembled WGS sequence"/>
</dbReference>
<keyword evidence="6" id="KW-1185">Reference proteome</keyword>
<evidence type="ECO:0000313" key="5">
    <source>
        <dbReference type="EMBL" id="GAP40650.1"/>
    </source>
</evidence>
<dbReference type="Pfam" id="PF00583">
    <property type="entry name" value="Acetyltransf_1"/>
    <property type="match status" value="1"/>
</dbReference>
<dbReference type="PANTHER" id="PTHR45896:SF1">
    <property type="entry name" value="N-ALPHA-ACETYLTRANSFERASE 30"/>
    <property type="match status" value="1"/>
</dbReference>
<dbReference type="InterPro" id="IPR044542">
    <property type="entry name" value="NAA30-like"/>
</dbReference>
<evidence type="ECO:0000256" key="1">
    <source>
        <dbReference type="ARBA" id="ARBA00022679"/>
    </source>
</evidence>
<sequence>MESLIDNLSKKTYNRFFYHYSKQSNNQSMIIQSFHEENSNALLKIAADTAFFGNPVEAFLEDRRLFCDFFYRYYITYQPQNCWVAMDHQTVIGFLVGCLDSRIQAHQWRNLILPQILKNAVLRKYRIGSLTWDFLLQSLQSRLTEKKNRIDLSLYPAHLHINVDANWRGKGVGQELLKKYIEYLSQNHIPGVHLNTTDQNISACKLYEKMGFQLLSSHSTILWSHLISNSVELRLYGLRLTDSINIDHTK</sequence>
<dbReference type="AlphaFoldDB" id="A0A0S7BK33"/>
<dbReference type="InterPro" id="IPR016181">
    <property type="entry name" value="Acyl_CoA_acyltransferase"/>
</dbReference>
<dbReference type="SUPFAM" id="SSF55729">
    <property type="entry name" value="Acyl-CoA N-acyltransferases (Nat)"/>
    <property type="match status" value="1"/>
</dbReference>
<keyword evidence="1 5" id="KW-0808">Transferase</keyword>
<organism evidence="5">
    <name type="scientific">Flexilinea flocculi</name>
    <dbReference type="NCBI Taxonomy" id="1678840"/>
    <lineage>
        <taxon>Bacteria</taxon>
        <taxon>Bacillati</taxon>
        <taxon>Chloroflexota</taxon>
        <taxon>Anaerolineae</taxon>
        <taxon>Anaerolineales</taxon>
        <taxon>Anaerolineaceae</taxon>
        <taxon>Flexilinea</taxon>
    </lineage>
</organism>
<dbReference type="InterPro" id="IPR000182">
    <property type="entry name" value="GNAT_dom"/>
</dbReference>
<dbReference type="PANTHER" id="PTHR45896">
    <property type="entry name" value="N-ALPHA-ACETYLTRANSFERASE 30"/>
    <property type="match status" value="1"/>
</dbReference>
<name>A0A0S7BK33_9CHLR</name>
<accession>A0A0S7BK33</accession>
<evidence type="ECO:0000313" key="6">
    <source>
        <dbReference type="Proteomes" id="UP000053370"/>
    </source>
</evidence>
<keyword evidence="2" id="KW-0012">Acyltransferase</keyword>
<dbReference type="CDD" id="cd04301">
    <property type="entry name" value="NAT_SF"/>
    <property type="match status" value="1"/>
</dbReference>
<dbReference type="EMBL" id="DF968181">
    <property type="protein sequence ID" value="GAP40650.1"/>
    <property type="molecule type" value="Genomic_DNA"/>
</dbReference>
<gene>
    <name evidence="5" type="ORF">ATC1_13629</name>
</gene>
<comment type="similarity">
    <text evidence="3">Belongs to the acetyltransferase family. MAK3 subfamily.</text>
</comment>
<dbReference type="PROSITE" id="PS51186">
    <property type="entry name" value="GNAT"/>
    <property type="match status" value="1"/>
</dbReference>
<dbReference type="STRING" id="1678840.ATC1_13629"/>